<dbReference type="EMBL" id="VUJU01000167">
    <property type="protein sequence ID" value="KAF0772498.1"/>
    <property type="molecule type" value="Genomic_DNA"/>
</dbReference>
<dbReference type="AlphaFoldDB" id="A0A6G0ZMV1"/>
<proteinExistence type="predicted"/>
<comment type="caution">
    <text evidence="1">The sequence shown here is derived from an EMBL/GenBank/DDBJ whole genome shotgun (WGS) entry which is preliminary data.</text>
</comment>
<name>A0A6G0ZMV1_APHCR</name>
<reference evidence="1 2" key="1">
    <citation type="submission" date="2019-08" db="EMBL/GenBank/DDBJ databases">
        <title>Whole genome of Aphis craccivora.</title>
        <authorList>
            <person name="Voronova N.V."/>
            <person name="Shulinski R.S."/>
            <person name="Bandarenka Y.V."/>
            <person name="Zhorov D.G."/>
            <person name="Warner D."/>
        </authorList>
    </citation>
    <scope>NUCLEOTIDE SEQUENCE [LARGE SCALE GENOMIC DNA]</scope>
    <source>
        <strain evidence="1">180601</strain>
        <tissue evidence="1">Whole Body</tissue>
    </source>
</reference>
<keyword evidence="1" id="KW-0695">RNA-directed DNA polymerase</keyword>
<accession>A0A6G0ZMV1</accession>
<organism evidence="1 2">
    <name type="scientific">Aphis craccivora</name>
    <name type="common">Cowpea aphid</name>
    <dbReference type="NCBI Taxonomy" id="307492"/>
    <lineage>
        <taxon>Eukaryota</taxon>
        <taxon>Metazoa</taxon>
        <taxon>Ecdysozoa</taxon>
        <taxon>Arthropoda</taxon>
        <taxon>Hexapoda</taxon>
        <taxon>Insecta</taxon>
        <taxon>Pterygota</taxon>
        <taxon>Neoptera</taxon>
        <taxon>Paraneoptera</taxon>
        <taxon>Hemiptera</taxon>
        <taxon>Sternorrhyncha</taxon>
        <taxon>Aphidomorpha</taxon>
        <taxon>Aphidoidea</taxon>
        <taxon>Aphididae</taxon>
        <taxon>Aphidini</taxon>
        <taxon>Aphis</taxon>
        <taxon>Aphis</taxon>
    </lineage>
</organism>
<keyword evidence="1" id="KW-0808">Transferase</keyword>
<gene>
    <name evidence="1" type="ORF">FWK35_00006025</name>
</gene>
<sequence>RISRRIDASLSNDQNGFYKRKGTRETILVLRIIFEKQIERQQITYTAFVDLEKAFDSIN</sequence>
<protein>
    <submittedName>
        <fullName evidence="1">Reverse transcriptase domain-containing protein</fullName>
    </submittedName>
</protein>
<dbReference type="Proteomes" id="UP000478052">
    <property type="component" value="Unassembled WGS sequence"/>
</dbReference>
<evidence type="ECO:0000313" key="2">
    <source>
        <dbReference type="Proteomes" id="UP000478052"/>
    </source>
</evidence>
<dbReference type="GO" id="GO:0003964">
    <property type="term" value="F:RNA-directed DNA polymerase activity"/>
    <property type="evidence" value="ECO:0007669"/>
    <property type="project" value="UniProtKB-KW"/>
</dbReference>
<dbReference type="OrthoDB" id="6625243at2759"/>
<keyword evidence="2" id="KW-1185">Reference proteome</keyword>
<feature type="non-terminal residue" evidence="1">
    <location>
        <position position="1"/>
    </location>
</feature>
<evidence type="ECO:0000313" key="1">
    <source>
        <dbReference type="EMBL" id="KAF0772498.1"/>
    </source>
</evidence>
<keyword evidence="1" id="KW-0548">Nucleotidyltransferase</keyword>